<feature type="transmembrane region" description="Helical" evidence="1">
    <location>
        <begin position="56"/>
        <end position="77"/>
    </location>
</feature>
<feature type="transmembrane region" description="Helical" evidence="1">
    <location>
        <begin position="89"/>
        <end position="107"/>
    </location>
</feature>
<keyword evidence="1" id="KW-1133">Transmembrane helix</keyword>
<dbReference type="AlphaFoldDB" id="A0A8H7XU91"/>
<evidence type="ECO:0000256" key="1">
    <source>
        <dbReference type="SAM" id="Phobius"/>
    </source>
</evidence>
<reference evidence="2" key="1">
    <citation type="submission" date="2021-02" db="EMBL/GenBank/DDBJ databases">
        <title>Psilocybe cubensis genome.</title>
        <authorList>
            <person name="Mckernan K.J."/>
            <person name="Crawford S."/>
            <person name="Trippe A."/>
            <person name="Kane L.T."/>
            <person name="Mclaughlin S."/>
        </authorList>
    </citation>
    <scope>NUCLEOTIDE SEQUENCE [LARGE SCALE GENOMIC DNA]</scope>
    <source>
        <strain evidence="2">MGC-MH-2018</strain>
    </source>
</reference>
<feature type="transmembrane region" description="Helical" evidence="1">
    <location>
        <begin position="119"/>
        <end position="140"/>
    </location>
</feature>
<feature type="transmembrane region" description="Helical" evidence="1">
    <location>
        <begin position="20"/>
        <end position="36"/>
    </location>
</feature>
<sequence>MINLEPRLPLDDEQFQTSVSGYVFVACTGILIWDVLENVKDDYTLLFNYRIRLPTIAYFISRFSSLAYILLSTVFQTTRIIYCTRFQKAMGAMYSVAVPSTTLLFTIRVRAIYGGSKSVTAFFGILWLFVIGGCLTTIHGDTVREIGKTGYCVNTHFEGYATSSVIAPLINDTLVFLAISWRLMQATLLRDGHKVHFQEIVLGRRMPPFSRALFNDGQMYYLTTITTNLSTLIMMFMTSLPDEYRIMLAGPNVMLMNIMACRVFRNTKFAPLSYCTQQTMISAPPASSESMDIRSTQMPSFASNKLYAHGDTFSGTFSITVDISTGEHGTEHAATAAAAERPKIHPGGLDNAEKGRESFRDHIYYLPEREDGYTTFIVEEFRSVVSIPGRSKAVSAHGGNNV</sequence>
<proteinExistence type="predicted"/>
<evidence type="ECO:0000313" key="2">
    <source>
        <dbReference type="EMBL" id="KAG5167122.1"/>
    </source>
</evidence>
<name>A0A8H7XU91_PSICU</name>
<accession>A0A8H7XU91</accession>
<feature type="transmembrane region" description="Helical" evidence="1">
    <location>
        <begin position="219"/>
        <end position="240"/>
    </location>
</feature>
<dbReference type="OrthoDB" id="3038990at2759"/>
<comment type="caution">
    <text evidence="2">The sequence shown here is derived from an EMBL/GenBank/DDBJ whole genome shotgun (WGS) entry which is preliminary data.</text>
</comment>
<feature type="transmembrane region" description="Helical" evidence="1">
    <location>
        <begin position="160"/>
        <end position="181"/>
    </location>
</feature>
<dbReference type="EMBL" id="JAFIQS010000007">
    <property type="protein sequence ID" value="KAG5167122.1"/>
    <property type="molecule type" value="Genomic_DNA"/>
</dbReference>
<dbReference type="PROSITE" id="PS51257">
    <property type="entry name" value="PROKAR_LIPOPROTEIN"/>
    <property type="match status" value="1"/>
</dbReference>
<gene>
    <name evidence="2" type="ORF">JR316_007460</name>
</gene>
<keyword evidence="1" id="KW-0812">Transmembrane</keyword>
<keyword evidence="1" id="KW-0472">Membrane</keyword>
<protein>
    <submittedName>
        <fullName evidence="2">Uncharacterized protein</fullName>
    </submittedName>
</protein>
<organism evidence="2">
    <name type="scientific">Psilocybe cubensis</name>
    <name type="common">Psychedelic mushroom</name>
    <name type="synonym">Stropharia cubensis</name>
    <dbReference type="NCBI Taxonomy" id="181762"/>
    <lineage>
        <taxon>Eukaryota</taxon>
        <taxon>Fungi</taxon>
        <taxon>Dikarya</taxon>
        <taxon>Basidiomycota</taxon>
        <taxon>Agaricomycotina</taxon>
        <taxon>Agaricomycetes</taxon>
        <taxon>Agaricomycetidae</taxon>
        <taxon>Agaricales</taxon>
        <taxon>Agaricineae</taxon>
        <taxon>Strophariaceae</taxon>
        <taxon>Psilocybe</taxon>
    </lineage>
</organism>